<reference evidence="1" key="1">
    <citation type="journal article" date="2015" name="Nature">
        <title>Complex archaea that bridge the gap between prokaryotes and eukaryotes.</title>
        <authorList>
            <person name="Spang A."/>
            <person name="Saw J.H."/>
            <person name="Jorgensen S.L."/>
            <person name="Zaremba-Niedzwiedzka K."/>
            <person name="Martijn J."/>
            <person name="Lind A.E."/>
            <person name="van Eijk R."/>
            <person name="Schleper C."/>
            <person name="Guy L."/>
            <person name="Ettema T.J."/>
        </authorList>
    </citation>
    <scope>NUCLEOTIDE SEQUENCE</scope>
</reference>
<protein>
    <submittedName>
        <fullName evidence="1">Uncharacterized protein</fullName>
    </submittedName>
</protein>
<evidence type="ECO:0000313" key="1">
    <source>
        <dbReference type="EMBL" id="KKK56663.1"/>
    </source>
</evidence>
<dbReference type="AlphaFoldDB" id="A0A0F8WJ25"/>
<comment type="caution">
    <text evidence="1">The sequence shown here is derived from an EMBL/GenBank/DDBJ whole genome shotgun (WGS) entry which is preliminary data.</text>
</comment>
<sequence>MSKPDGVMGEARRVWKKAHPGITGGIHIMVEKSFDAGFQSAEGICLDDIERMRALAHLWFEGGRPVNKDQLDAFCSIGPAPVAEEQSE</sequence>
<accession>A0A0F8WJ25</accession>
<proteinExistence type="predicted"/>
<dbReference type="EMBL" id="LAZR01064881">
    <property type="protein sequence ID" value="KKK56663.1"/>
    <property type="molecule type" value="Genomic_DNA"/>
</dbReference>
<organism evidence="1">
    <name type="scientific">marine sediment metagenome</name>
    <dbReference type="NCBI Taxonomy" id="412755"/>
    <lineage>
        <taxon>unclassified sequences</taxon>
        <taxon>metagenomes</taxon>
        <taxon>ecological metagenomes</taxon>
    </lineage>
</organism>
<gene>
    <name evidence="1" type="ORF">LCGC14_3062280</name>
</gene>
<name>A0A0F8WJ25_9ZZZZ</name>